<protein>
    <recommendedName>
        <fullName evidence="1">DUF5689 domain-containing protein</fullName>
    </recommendedName>
</protein>
<evidence type="ECO:0000259" key="1">
    <source>
        <dbReference type="Pfam" id="PF18942"/>
    </source>
</evidence>
<name>A0A1V3TVI2_ELIME</name>
<dbReference type="AlphaFoldDB" id="A0A1V3TVI2"/>
<comment type="caution">
    <text evidence="2">The sequence shown here is derived from an EMBL/GenBank/DDBJ whole genome shotgun (WGS) entry which is preliminary data.</text>
</comment>
<sequence length="468" mass="51227">MINKLYFKAICAVSVVTVLNSCVKSDDYSVPPVVCVDKFPATNHSLSELNALAKANPGESDIIKEDYIVEAYVSSTDETGNIYKAVYAQDKPQNPTQGVEIDIDGPNQYTNFPLGSKLRINLKGLVVQGVNNNIKIGPYDPNYPVGRINPNKIADYVTRVCGPDNMAVVAKIVPLEFNTISEALRDGAHANQLVKINQVQFEEAELGKTFADPDRTADRYITDKRANRLDLRFSNYASFATTPISPNYAKSGSITLILSRYTNPYNNAITEQAYIRSLSDIDFTKDRFEPGVPDAPSASATVLFKGADFENWNDFLASLNTFGLLYSKQGVGTGYKGGNALWINDKPTKNDFVFTALNNATLPANPKRITFYIKGVATGKSLSVNVYKEGGSSYYAYNLGTFKNGAMLDYAQTNSYTGSIDTGGEWRLVELSLDGITDINRTAGKSMFAIKVGSAGTYDILIDNIKIE</sequence>
<dbReference type="RefSeq" id="WP_069215083.1">
    <property type="nucleotide sequence ID" value="NZ_CP016378.1"/>
</dbReference>
<feature type="domain" description="DUF5689" evidence="1">
    <location>
        <begin position="42"/>
        <end position="281"/>
    </location>
</feature>
<dbReference type="EMBL" id="MPOG01000019">
    <property type="protein sequence ID" value="OOH93017.1"/>
    <property type="molecule type" value="Genomic_DNA"/>
</dbReference>
<proteinExistence type="predicted"/>
<dbReference type="STRING" id="238.BBD35_06475"/>
<organism evidence="2 3">
    <name type="scientific">Elizabethkingia meningoseptica</name>
    <name type="common">Chryseobacterium meningosepticum</name>
    <dbReference type="NCBI Taxonomy" id="238"/>
    <lineage>
        <taxon>Bacteria</taxon>
        <taxon>Pseudomonadati</taxon>
        <taxon>Bacteroidota</taxon>
        <taxon>Flavobacteriia</taxon>
        <taxon>Flavobacteriales</taxon>
        <taxon>Weeksellaceae</taxon>
        <taxon>Elizabethkingia</taxon>
    </lineage>
</organism>
<accession>A0A1V3TVI2</accession>
<dbReference type="InterPro" id="IPR043744">
    <property type="entry name" value="DUF5689"/>
</dbReference>
<dbReference type="Pfam" id="PF18942">
    <property type="entry name" value="DUF5689"/>
    <property type="match status" value="1"/>
</dbReference>
<evidence type="ECO:0000313" key="3">
    <source>
        <dbReference type="Proteomes" id="UP000188947"/>
    </source>
</evidence>
<dbReference type="Proteomes" id="UP000188947">
    <property type="component" value="Unassembled WGS sequence"/>
</dbReference>
<gene>
    <name evidence="2" type="ORF">BMF97_16160</name>
</gene>
<reference evidence="2 3" key="1">
    <citation type="submission" date="2016-11" db="EMBL/GenBank/DDBJ databases">
        <title>Genome sequence and comparative genomic analysis of clinical strain Elizabethkingia meningoseptica 61421 PRCM.</title>
        <authorList>
            <person name="Wang M."/>
            <person name="Hu S."/>
            <person name="Cao L."/>
            <person name="Jiang T."/>
            <person name="Zhou Y."/>
            <person name="Ming D."/>
        </authorList>
    </citation>
    <scope>NUCLEOTIDE SEQUENCE [LARGE SCALE GENOMIC DNA]</scope>
    <source>
        <strain evidence="2 3">61421 PRCM</strain>
    </source>
</reference>
<keyword evidence="3" id="KW-1185">Reference proteome</keyword>
<evidence type="ECO:0000313" key="2">
    <source>
        <dbReference type="EMBL" id="OOH93017.1"/>
    </source>
</evidence>
<dbReference type="OrthoDB" id="1492759at2"/>
<dbReference type="eggNOG" id="COG4085">
    <property type="taxonomic scope" value="Bacteria"/>
</dbReference>